<evidence type="ECO:0000313" key="3">
    <source>
        <dbReference type="Proteomes" id="UP000658997"/>
    </source>
</evidence>
<accession>A0A8H8TPJ3</accession>
<keyword evidence="3" id="KW-1185">Reference proteome</keyword>
<sequence length="588" mass="64763">MRECNTLSLTSLKAILQLLLERQGRSTYHSHHRRTPPSLKQQVSTCWMDFTAAYRHASWRCIAFSPGSTFLASVTGDDACSIVVRASSTLQVIRTWTLEASISILEWSPDGAFLLAAHPGQKEDGVVFVVSLDPAKEANDGSDEGSGWVARISSGSDGLSHATWAPPYGPKTLILFSQNHLRASLYNLVDQHISAIESPKHDKIVWSPKQPNFFVSILKGAERDSLYIFSCQKMTHKDLQQFTNKPKSEEMWKVEQAFHLAVNDAHDVTWAPDGSCLAVWEGPLEYKLQIYSPLGVLRATFLIEPDSKTSTPVTRTGILPDPRPQSSKRRNECNAELPHIVAGGGLGIRQVKWHPSSLFLSVGGGDEKVRVLESIEWEEVASLDLSSTSIRPSKDPTSMPIYGPLIAWREPLSWLEETRARGIVGLEQASLPLTLSSSKIDATKPNKAGISWMGWSAEGNLLAAFNERLPHAVWIFAFSEPGEARVSGRSPRLLAVMQLNGVAKKIQWRPGHIGKLGVVCENRAICTWELIPTASAGEGGRQYRQRAEAIPIPNDDLKASQLQWSADGQKILLASESLFCCAFEAVEG</sequence>
<dbReference type="Gene3D" id="2.130.10.10">
    <property type="entry name" value="YVTN repeat-like/Quinoprotein amine dehydrogenase"/>
    <property type="match status" value="2"/>
</dbReference>
<evidence type="ECO:0000256" key="1">
    <source>
        <dbReference type="SAM" id="MobiDB-lite"/>
    </source>
</evidence>
<reference evidence="2" key="1">
    <citation type="submission" date="2018-08" db="EMBL/GenBank/DDBJ databases">
        <authorList>
            <person name="Guldener U."/>
        </authorList>
    </citation>
    <scope>NUCLEOTIDE SEQUENCE</scope>
    <source>
        <strain evidence="2">UB2</strain>
    </source>
</reference>
<dbReference type="PANTHER" id="PTHR16220">
    <property type="entry name" value="WD REPEAT PROTEIN 8-RELATED"/>
    <property type="match status" value="1"/>
</dbReference>
<dbReference type="InterPro" id="IPR015943">
    <property type="entry name" value="WD40/YVTN_repeat-like_dom_sf"/>
</dbReference>
<gene>
    <name evidence="2" type="ORF">UBRO2_01513</name>
</gene>
<dbReference type="InterPro" id="IPR036322">
    <property type="entry name" value="WD40_repeat_dom_sf"/>
</dbReference>
<proteinExistence type="predicted"/>
<dbReference type="AlphaFoldDB" id="A0A8H8TPJ3"/>
<evidence type="ECO:0000313" key="2">
    <source>
        <dbReference type="EMBL" id="SYW76676.1"/>
    </source>
</evidence>
<dbReference type="PANTHER" id="PTHR16220:SF0">
    <property type="entry name" value="WD REPEAT-CONTAINING PROTEIN WRAP73"/>
    <property type="match status" value="1"/>
</dbReference>
<dbReference type="SUPFAM" id="SSF50978">
    <property type="entry name" value="WD40 repeat-like"/>
    <property type="match status" value="2"/>
</dbReference>
<dbReference type="GO" id="GO:1990810">
    <property type="term" value="P:microtubule anchoring at mitotic spindle pole body"/>
    <property type="evidence" value="ECO:0007669"/>
    <property type="project" value="TreeGrafter"/>
</dbReference>
<organism evidence="2 3">
    <name type="scientific">Ustilago bromivora</name>
    <dbReference type="NCBI Taxonomy" id="307758"/>
    <lineage>
        <taxon>Eukaryota</taxon>
        <taxon>Fungi</taxon>
        <taxon>Dikarya</taxon>
        <taxon>Basidiomycota</taxon>
        <taxon>Ustilaginomycotina</taxon>
        <taxon>Ustilaginomycetes</taxon>
        <taxon>Ustilaginales</taxon>
        <taxon>Ustilaginaceae</taxon>
        <taxon>Ustilago</taxon>
    </lineage>
</organism>
<name>A0A8H8TPJ3_9BASI</name>
<dbReference type="GO" id="GO:0005815">
    <property type="term" value="C:microtubule organizing center"/>
    <property type="evidence" value="ECO:0007669"/>
    <property type="project" value="TreeGrafter"/>
</dbReference>
<protein>
    <submittedName>
        <fullName evidence="2">Related to wd-repeat protein 8</fullName>
    </submittedName>
</protein>
<comment type="caution">
    <text evidence="2">The sequence shown here is derived from an EMBL/GenBank/DDBJ whole genome shotgun (WGS) entry which is preliminary data.</text>
</comment>
<dbReference type="EMBL" id="ULHB01000020">
    <property type="protein sequence ID" value="SYW76676.1"/>
    <property type="molecule type" value="Genomic_DNA"/>
</dbReference>
<dbReference type="Proteomes" id="UP000658997">
    <property type="component" value="Unassembled WGS sequence"/>
</dbReference>
<dbReference type="InterPro" id="IPR052778">
    <property type="entry name" value="Centrosome-WD_assoc"/>
</dbReference>
<feature type="region of interest" description="Disordered" evidence="1">
    <location>
        <begin position="312"/>
        <end position="331"/>
    </location>
</feature>
<dbReference type="GO" id="GO:1990811">
    <property type="term" value="C:MWP complex"/>
    <property type="evidence" value="ECO:0007669"/>
    <property type="project" value="TreeGrafter"/>
</dbReference>